<dbReference type="AlphaFoldDB" id="A0A174LXA3"/>
<keyword evidence="2" id="KW-1003">Cell membrane</keyword>
<dbReference type="EMBL" id="CZAY01000005">
    <property type="protein sequence ID" value="CUP27601.1"/>
    <property type="molecule type" value="Genomic_DNA"/>
</dbReference>
<feature type="domain" description="ABC3 transporter permease C-terminal" evidence="7">
    <location>
        <begin position="593"/>
        <end position="704"/>
    </location>
</feature>
<dbReference type="Pfam" id="PF02687">
    <property type="entry name" value="FtsX"/>
    <property type="match status" value="2"/>
</dbReference>
<feature type="transmembrane region" description="Helical" evidence="6">
    <location>
        <begin position="286"/>
        <end position="307"/>
    </location>
</feature>
<comment type="subcellular location">
    <subcellularLocation>
        <location evidence="1">Cell membrane</location>
        <topology evidence="1">Multi-pass membrane protein</topology>
    </subcellularLocation>
</comment>
<dbReference type="GO" id="GO:0005886">
    <property type="term" value="C:plasma membrane"/>
    <property type="evidence" value="ECO:0007669"/>
    <property type="project" value="UniProtKB-SubCell"/>
</dbReference>
<dbReference type="PANTHER" id="PTHR46795">
    <property type="entry name" value="ABC TRANSPORTER PERMEASE-RELATED-RELATED"/>
    <property type="match status" value="1"/>
</dbReference>
<keyword evidence="3 6" id="KW-0812">Transmembrane</keyword>
<reference evidence="8 9" key="1">
    <citation type="submission" date="2015-09" db="EMBL/GenBank/DDBJ databases">
        <authorList>
            <consortium name="Pathogen Informatics"/>
        </authorList>
    </citation>
    <scope>NUCLEOTIDE SEQUENCE [LARGE SCALE GENOMIC DNA]</scope>
    <source>
        <strain evidence="8 9">2789STDY5834914</strain>
    </source>
</reference>
<keyword evidence="5 6" id="KW-0472">Membrane</keyword>
<dbReference type="InterPro" id="IPR052536">
    <property type="entry name" value="ABC-4_Integral_Memb_Prot"/>
</dbReference>
<dbReference type="InterPro" id="IPR003838">
    <property type="entry name" value="ABC3_permease_C"/>
</dbReference>
<feature type="transmembrane region" description="Helical" evidence="6">
    <location>
        <begin position="114"/>
        <end position="138"/>
    </location>
</feature>
<dbReference type="OrthoDB" id="9781780at2"/>
<evidence type="ECO:0000256" key="4">
    <source>
        <dbReference type="ARBA" id="ARBA00022989"/>
    </source>
</evidence>
<gene>
    <name evidence="8" type="ORF">ERS852526_00804</name>
</gene>
<feature type="transmembrane region" description="Helical" evidence="6">
    <location>
        <begin position="158"/>
        <end position="182"/>
    </location>
</feature>
<feature type="transmembrane region" description="Helical" evidence="6">
    <location>
        <begin position="18"/>
        <end position="37"/>
    </location>
</feature>
<feature type="transmembrane region" description="Helical" evidence="6">
    <location>
        <begin position="236"/>
        <end position="258"/>
    </location>
</feature>
<sequence length="716" mass="79729">MFFNLAWRNSKRSRNENLIYFLTMVTAVAAFYIVLSLGAQDVIRFLSSLESDAVERLLTNLLPTVYVCALLFVFFLVVFANKYQLECRSRELGLYLMFGMTKTRLFTQIMTEGLITSLVALLGGLICGGFLSEVISLATARLVGHGVIAHQSSFSLSAVFFTILGFLIIQCVALFILCGKLFKKEVHQLLYGEMGKKQHTGSTHGSLLSLVIGTAVLLVAYWVVIEHFMTGGGVMLLVAVLLGIVGTILFIRGIARLLSIVAASNKRKATNGLYVFTLRQLHENVVYKYISISVASILMMLTIMFIANGSATIMSHGNELTRTSAVYDFTVMGEEQNVEQYLSDDQMRVYVANLNRMETGNMKRPASGEMKSFVDWSVLRKEIVQNLPEGVIDPATQEAASYEFGSHQPAALNLLGFIDTGSVSPYMLPVSSYNRLLEAAGEKQINLENDEAVFYLNPDFLEDEQEDTVALLDRIAENAQTSGNALISIDKKSVTLVPSVPMKGLTADENVKIVTALIVSDEIYHNYVDPDTCSVYWNFCIPNEIVEANGLMLSVMEARDLLKPSGLYYESYLDNFGRQLFYLISGSYMTLYMGFMLLIIACALLALQFLTQMQSTKSRYLTLSILGARREQIKRSIYKQVLWYFLLPLMLACISGTVGLYAMQQHLYSDSTRIGQSYPLLIIMAFTVVLIMAIYGVAVARTATREIGKINYKPNS</sequence>
<protein>
    <submittedName>
        <fullName evidence="8">FtsX-like permease family</fullName>
    </submittedName>
</protein>
<evidence type="ECO:0000313" key="8">
    <source>
        <dbReference type="EMBL" id="CUP27601.1"/>
    </source>
</evidence>
<accession>A0A174LXA3</accession>
<feature type="transmembrane region" description="Helical" evidence="6">
    <location>
        <begin position="678"/>
        <end position="700"/>
    </location>
</feature>
<evidence type="ECO:0000256" key="1">
    <source>
        <dbReference type="ARBA" id="ARBA00004651"/>
    </source>
</evidence>
<feature type="transmembrane region" description="Helical" evidence="6">
    <location>
        <begin position="589"/>
        <end position="610"/>
    </location>
</feature>
<evidence type="ECO:0000256" key="6">
    <source>
        <dbReference type="SAM" id="Phobius"/>
    </source>
</evidence>
<evidence type="ECO:0000313" key="9">
    <source>
        <dbReference type="Proteomes" id="UP000095485"/>
    </source>
</evidence>
<feature type="transmembrane region" description="Helical" evidence="6">
    <location>
        <begin position="57"/>
        <end position="80"/>
    </location>
</feature>
<dbReference type="Proteomes" id="UP000095485">
    <property type="component" value="Unassembled WGS sequence"/>
</dbReference>
<dbReference type="GeneID" id="96228100"/>
<dbReference type="RefSeq" id="WP_055282104.1">
    <property type="nucleotide sequence ID" value="NZ_CZAY01000005.1"/>
</dbReference>
<organism evidence="8 9">
    <name type="scientific">Dorea longicatena</name>
    <dbReference type="NCBI Taxonomy" id="88431"/>
    <lineage>
        <taxon>Bacteria</taxon>
        <taxon>Bacillati</taxon>
        <taxon>Bacillota</taxon>
        <taxon>Clostridia</taxon>
        <taxon>Lachnospirales</taxon>
        <taxon>Lachnospiraceae</taxon>
        <taxon>Dorea</taxon>
    </lineage>
</organism>
<evidence type="ECO:0000256" key="5">
    <source>
        <dbReference type="ARBA" id="ARBA00023136"/>
    </source>
</evidence>
<evidence type="ECO:0000256" key="2">
    <source>
        <dbReference type="ARBA" id="ARBA00022475"/>
    </source>
</evidence>
<dbReference type="PANTHER" id="PTHR46795:SF3">
    <property type="entry name" value="ABC TRANSPORTER PERMEASE"/>
    <property type="match status" value="1"/>
</dbReference>
<feature type="transmembrane region" description="Helical" evidence="6">
    <location>
        <begin position="641"/>
        <end position="663"/>
    </location>
</feature>
<keyword evidence="4 6" id="KW-1133">Transmembrane helix</keyword>
<name>A0A174LXA3_9FIRM</name>
<evidence type="ECO:0000259" key="7">
    <source>
        <dbReference type="Pfam" id="PF02687"/>
    </source>
</evidence>
<feature type="domain" description="ABC3 transporter permease C-terminal" evidence="7">
    <location>
        <begin position="65"/>
        <end position="176"/>
    </location>
</feature>
<feature type="transmembrane region" description="Helical" evidence="6">
    <location>
        <begin position="203"/>
        <end position="224"/>
    </location>
</feature>
<evidence type="ECO:0000256" key="3">
    <source>
        <dbReference type="ARBA" id="ARBA00022692"/>
    </source>
</evidence>
<proteinExistence type="predicted"/>